<accession>A0A7I9YRW0</accession>
<dbReference type="EMBL" id="BLKZ01000001">
    <property type="protein sequence ID" value="GFG91398.1"/>
    <property type="molecule type" value="Genomic_DNA"/>
</dbReference>
<proteinExistence type="predicted"/>
<dbReference type="RefSeq" id="WP_308494632.1">
    <property type="nucleotide sequence ID" value="NZ_BLKZ01000001.1"/>
</dbReference>
<protein>
    <submittedName>
        <fullName evidence="1">Uncharacterized protein</fullName>
    </submittedName>
</protein>
<organism evidence="1 2">
    <name type="scientific">Mycobacterium bourgelatii</name>
    <dbReference type="NCBI Taxonomy" id="1273442"/>
    <lineage>
        <taxon>Bacteria</taxon>
        <taxon>Bacillati</taxon>
        <taxon>Actinomycetota</taxon>
        <taxon>Actinomycetes</taxon>
        <taxon>Mycobacteriales</taxon>
        <taxon>Mycobacteriaceae</taxon>
        <taxon>Mycobacterium</taxon>
    </lineage>
</organism>
<dbReference type="Proteomes" id="UP000465360">
    <property type="component" value="Unassembled WGS sequence"/>
</dbReference>
<evidence type="ECO:0000313" key="1">
    <source>
        <dbReference type="EMBL" id="GFG91398.1"/>
    </source>
</evidence>
<keyword evidence="2" id="KW-1185">Reference proteome</keyword>
<sequence>MLRDFRQTGSELWQRFSVKDPEDHLWYYRSLLAAYKQRTDSWLVDVLRRNIDELAELVNA</sequence>
<dbReference type="AlphaFoldDB" id="A0A7I9YRW0"/>
<name>A0A7I9YRW0_MYCBU</name>
<gene>
    <name evidence="1" type="ORF">MBOU_34400</name>
</gene>
<comment type="caution">
    <text evidence="1">The sequence shown here is derived from an EMBL/GenBank/DDBJ whole genome shotgun (WGS) entry which is preliminary data.</text>
</comment>
<reference evidence="1 2" key="1">
    <citation type="journal article" date="2019" name="Emerg. Microbes Infect.">
        <title>Comprehensive subspecies identification of 175 nontuberculous mycobacteria species based on 7547 genomic profiles.</title>
        <authorList>
            <person name="Matsumoto Y."/>
            <person name="Kinjo T."/>
            <person name="Motooka D."/>
            <person name="Nabeya D."/>
            <person name="Jung N."/>
            <person name="Uechi K."/>
            <person name="Horii T."/>
            <person name="Iida T."/>
            <person name="Fujita J."/>
            <person name="Nakamura S."/>
        </authorList>
    </citation>
    <scope>NUCLEOTIDE SEQUENCE [LARGE SCALE GENOMIC DNA]</scope>
    <source>
        <strain evidence="1 2">JCM 30725</strain>
    </source>
</reference>
<evidence type="ECO:0000313" key="2">
    <source>
        <dbReference type="Proteomes" id="UP000465360"/>
    </source>
</evidence>